<dbReference type="Proteomes" id="UP000327179">
    <property type="component" value="Chromosome"/>
</dbReference>
<name>A0A5J6QKT2_9GAMM</name>
<dbReference type="AlphaFoldDB" id="A0A5J6QKT2"/>
<evidence type="ECO:0000313" key="1">
    <source>
        <dbReference type="EMBL" id="QEY63358.1"/>
    </source>
</evidence>
<proteinExistence type="predicted"/>
<sequence length="176" mass="19521">MNKPESLRTHLLASIPELTHNPERLLLFIDNGKIRSTAAAGFSFEYSYSLNLIFTDYAGHADAIAVPLLAWLRVHQPELLANFDKGKEAIAFEADRLDNSKVDLSITLPLTERVIVHQQADGRLELDHPEEPQLTPHLPEARYALYDGATLLAAWTSAAPTGVDLETPHPGPIRVR</sequence>
<accession>A0A5J6QKT2</accession>
<protein>
    <submittedName>
        <fullName evidence="1">Phage tail protein</fullName>
    </submittedName>
</protein>
<organism evidence="1 2">
    <name type="scientific">Metapseudomonas lalkuanensis</name>
    <dbReference type="NCBI Taxonomy" id="2604832"/>
    <lineage>
        <taxon>Bacteria</taxon>
        <taxon>Pseudomonadati</taxon>
        <taxon>Pseudomonadota</taxon>
        <taxon>Gammaproteobacteria</taxon>
        <taxon>Pseudomonadales</taxon>
        <taxon>Pseudomonadaceae</taxon>
        <taxon>Metapseudomonas</taxon>
    </lineage>
</organism>
<dbReference type="EMBL" id="CP043311">
    <property type="protein sequence ID" value="QEY63358.1"/>
    <property type="molecule type" value="Genomic_DNA"/>
</dbReference>
<dbReference type="InterPro" id="IPR009678">
    <property type="entry name" value="Phage_tail_completion_R"/>
</dbReference>
<dbReference type="KEGG" id="plal:FXN65_15335"/>
<gene>
    <name evidence="1" type="ORF">FXN65_15335</name>
</gene>
<evidence type="ECO:0000313" key="2">
    <source>
        <dbReference type="Proteomes" id="UP000327179"/>
    </source>
</evidence>
<dbReference type="RefSeq" id="WP_151134005.1">
    <property type="nucleotide sequence ID" value="NZ_CP043311.1"/>
</dbReference>
<keyword evidence="2" id="KW-1185">Reference proteome</keyword>
<dbReference type="Pfam" id="PF06891">
    <property type="entry name" value="P2_Phage_GpR"/>
    <property type="match status" value="1"/>
</dbReference>
<reference evidence="1 2" key="1">
    <citation type="submission" date="2019-08" db="EMBL/GenBank/DDBJ databases">
        <title>Whole-genome Sequencing of e-waste polymer degrading bacterium Pseudomonas sp. strain PE08.</title>
        <authorList>
            <person name="Kirdat K."/>
            <person name="Debbarma P."/>
            <person name="Narawade N."/>
            <person name="Suyal D."/>
            <person name="Thorat V."/>
            <person name="Shouche Y."/>
            <person name="Goel R."/>
            <person name="Yadav A."/>
        </authorList>
    </citation>
    <scope>NUCLEOTIDE SEQUENCE [LARGE SCALE GENOMIC DNA]</scope>
    <source>
        <strain evidence="1 2">PE08</strain>
    </source>
</reference>